<evidence type="ECO:0000256" key="5">
    <source>
        <dbReference type="ARBA" id="ARBA00022989"/>
    </source>
</evidence>
<feature type="signal peptide" evidence="13">
    <location>
        <begin position="1"/>
        <end position="29"/>
    </location>
</feature>
<dbReference type="CDD" id="cd16091">
    <property type="entry name" value="IgV_HHLA2"/>
    <property type="match status" value="1"/>
</dbReference>
<evidence type="ECO:0000259" key="14">
    <source>
        <dbReference type="PROSITE" id="PS50835"/>
    </source>
</evidence>
<feature type="domain" description="Ig-like" evidence="14">
    <location>
        <begin position="43"/>
        <end position="117"/>
    </location>
</feature>
<dbReference type="GO" id="GO:0009897">
    <property type="term" value="C:external side of plasma membrane"/>
    <property type="evidence" value="ECO:0007669"/>
    <property type="project" value="TreeGrafter"/>
</dbReference>
<dbReference type="GO" id="GO:0006955">
    <property type="term" value="P:immune response"/>
    <property type="evidence" value="ECO:0007669"/>
    <property type="project" value="TreeGrafter"/>
</dbReference>
<reference evidence="15" key="2">
    <citation type="submission" date="2025-09" db="UniProtKB">
        <authorList>
            <consortium name="Ensembl"/>
        </authorList>
    </citation>
    <scope>IDENTIFICATION</scope>
</reference>
<keyword evidence="9" id="KW-0325">Glycoprotein</keyword>
<evidence type="ECO:0000256" key="7">
    <source>
        <dbReference type="ARBA" id="ARBA00023157"/>
    </source>
</evidence>
<dbReference type="InterPro" id="IPR013106">
    <property type="entry name" value="Ig_V-set"/>
</dbReference>
<sequence>MNFTGMTEVECKLFLVVVIFLGMFHLSRGDSEVSCVFMESCILPCSFQGGADVVIHWIQLTVGHLPVHSFYHNQDQLGHQVQRFRDRTSLFKDQISRGNASLQLTGVEVQDEDTYKCHTSVIRGNKDSFINLKVDAPVDQVDLQQVGNRITCSSEGIYPEPALTWCTSPPSNLNLQHKTTKQKTEQLLYNISSYLTLSDSDLGYSCTVSTRRNRKRATLWQLSAISSSHTEATIPCTASNTSLTGFSLTWRFNHSQIVLNQTRADVPSSVSEGWRQQVKGVSESGSLMLQNLSSHHEGTYTCELSDAEETLTTNTFLRIENPGNSTSRRGVGVTVVLAVVVAAGAAVFLLLHCIKKKSQQENTRESNNDEIQAEIEREPINEATSPQSEEMCVTPLFKENEDCGQTAPS</sequence>
<evidence type="ECO:0000256" key="8">
    <source>
        <dbReference type="ARBA" id="ARBA00023170"/>
    </source>
</evidence>
<dbReference type="Gene3D" id="2.60.40.10">
    <property type="entry name" value="Immunoglobulins"/>
    <property type="match status" value="3"/>
</dbReference>
<dbReference type="GO" id="GO:0042130">
    <property type="term" value="P:negative regulation of T cell proliferation"/>
    <property type="evidence" value="ECO:0007669"/>
    <property type="project" value="TreeGrafter"/>
</dbReference>
<keyword evidence="7" id="KW-1015">Disulfide bond</keyword>
<dbReference type="GO" id="GO:0031295">
    <property type="term" value="P:T cell costimulation"/>
    <property type="evidence" value="ECO:0007669"/>
    <property type="project" value="TreeGrafter"/>
</dbReference>
<dbReference type="GO" id="GO:0071222">
    <property type="term" value="P:cellular response to lipopolysaccharide"/>
    <property type="evidence" value="ECO:0007669"/>
    <property type="project" value="TreeGrafter"/>
</dbReference>
<dbReference type="GO" id="GO:0007166">
    <property type="term" value="P:cell surface receptor signaling pathway"/>
    <property type="evidence" value="ECO:0007669"/>
    <property type="project" value="TreeGrafter"/>
</dbReference>
<evidence type="ECO:0000256" key="1">
    <source>
        <dbReference type="ARBA" id="ARBA00004251"/>
    </source>
</evidence>
<keyword evidence="2" id="KW-1003">Cell membrane</keyword>
<proteinExistence type="predicted"/>
<evidence type="ECO:0000256" key="4">
    <source>
        <dbReference type="ARBA" id="ARBA00022729"/>
    </source>
</evidence>
<name>A0A3B4TZF0_SERDU</name>
<feature type="domain" description="Ig-like" evidence="14">
    <location>
        <begin position="232"/>
        <end position="312"/>
    </location>
</feature>
<dbReference type="PANTHER" id="PTHR25466:SF14">
    <property type="entry name" value="BUTYROPHILIN SUBFAMILY 2 MEMBER A2-LIKE-RELATED"/>
    <property type="match status" value="1"/>
</dbReference>
<dbReference type="PANTHER" id="PTHR25466">
    <property type="entry name" value="T-LYMPHOCYTE ACTIVATION ANTIGEN"/>
    <property type="match status" value="1"/>
</dbReference>
<keyword evidence="4 13" id="KW-0732">Signal</keyword>
<dbReference type="InterPro" id="IPR003599">
    <property type="entry name" value="Ig_sub"/>
</dbReference>
<dbReference type="Pfam" id="PF07686">
    <property type="entry name" value="V-set"/>
    <property type="match status" value="1"/>
</dbReference>
<evidence type="ECO:0000256" key="10">
    <source>
        <dbReference type="ARBA" id="ARBA00023319"/>
    </source>
</evidence>
<evidence type="ECO:0000256" key="9">
    <source>
        <dbReference type="ARBA" id="ARBA00023180"/>
    </source>
</evidence>
<dbReference type="AlphaFoldDB" id="A0A3B4TZF0"/>
<dbReference type="InterPro" id="IPR013783">
    <property type="entry name" value="Ig-like_fold"/>
</dbReference>
<evidence type="ECO:0000256" key="11">
    <source>
        <dbReference type="SAM" id="MobiDB-lite"/>
    </source>
</evidence>
<feature type="domain" description="Ig-like" evidence="14">
    <location>
        <begin position="144"/>
        <end position="218"/>
    </location>
</feature>
<keyword evidence="3 12" id="KW-0812">Transmembrane</keyword>
<dbReference type="PROSITE" id="PS50835">
    <property type="entry name" value="IG_LIKE"/>
    <property type="match status" value="3"/>
</dbReference>
<reference evidence="15" key="1">
    <citation type="submission" date="2025-08" db="UniProtKB">
        <authorList>
            <consortium name="Ensembl"/>
        </authorList>
    </citation>
    <scope>IDENTIFICATION</scope>
</reference>
<keyword evidence="6 12" id="KW-0472">Membrane</keyword>
<feature type="region of interest" description="Disordered" evidence="11">
    <location>
        <begin position="359"/>
        <end position="389"/>
    </location>
</feature>
<protein>
    <recommendedName>
        <fullName evidence="14">Ig-like domain-containing protein</fullName>
    </recommendedName>
</protein>
<dbReference type="SUPFAM" id="SSF48726">
    <property type="entry name" value="Immunoglobulin"/>
    <property type="match status" value="2"/>
</dbReference>
<feature type="chain" id="PRO_5017461077" description="Ig-like domain-containing protein" evidence="13">
    <location>
        <begin position="30"/>
        <end position="409"/>
    </location>
</feature>
<keyword evidence="10" id="KW-0393">Immunoglobulin domain</keyword>
<dbReference type="SMART" id="SM00406">
    <property type="entry name" value="IGv"/>
    <property type="match status" value="2"/>
</dbReference>
<evidence type="ECO:0000313" key="16">
    <source>
        <dbReference type="Proteomes" id="UP000261420"/>
    </source>
</evidence>
<keyword evidence="8" id="KW-0675">Receptor</keyword>
<dbReference type="Proteomes" id="UP000261420">
    <property type="component" value="Unplaced"/>
</dbReference>
<comment type="subcellular location">
    <subcellularLocation>
        <location evidence="1">Cell membrane</location>
        <topology evidence="1">Single-pass type I membrane protein</topology>
    </subcellularLocation>
</comment>
<dbReference type="InterPro" id="IPR007110">
    <property type="entry name" value="Ig-like_dom"/>
</dbReference>
<dbReference type="GO" id="GO:0042102">
    <property type="term" value="P:positive regulation of T cell proliferation"/>
    <property type="evidence" value="ECO:0007669"/>
    <property type="project" value="TreeGrafter"/>
</dbReference>
<accession>A0A3B4TZF0</accession>
<feature type="transmembrane region" description="Helical" evidence="12">
    <location>
        <begin position="331"/>
        <end position="354"/>
    </location>
</feature>
<evidence type="ECO:0000256" key="2">
    <source>
        <dbReference type="ARBA" id="ARBA00022475"/>
    </source>
</evidence>
<dbReference type="FunFam" id="2.60.40.10:FF:000142">
    <property type="entry name" value="V-set domain-containing T-cell activation inhibitor 1"/>
    <property type="match status" value="1"/>
</dbReference>
<dbReference type="Ensembl" id="ENSSDUT00000011901.1">
    <property type="protein sequence ID" value="ENSSDUP00000011684.1"/>
    <property type="gene ID" value="ENSSDUG00000008506.1"/>
</dbReference>
<dbReference type="InterPro" id="IPR053896">
    <property type="entry name" value="BTN3A2-like_Ig-C"/>
</dbReference>
<dbReference type="Pfam" id="PF22705">
    <property type="entry name" value="C2-set_3"/>
    <property type="match status" value="1"/>
</dbReference>
<evidence type="ECO:0000256" key="13">
    <source>
        <dbReference type="SAM" id="SignalP"/>
    </source>
</evidence>
<keyword evidence="5 12" id="KW-1133">Transmembrane helix</keyword>
<dbReference type="SMART" id="SM00409">
    <property type="entry name" value="IG"/>
    <property type="match status" value="2"/>
</dbReference>
<keyword evidence="16" id="KW-1185">Reference proteome</keyword>
<evidence type="ECO:0000313" key="15">
    <source>
        <dbReference type="Ensembl" id="ENSSDUP00000011684.1"/>
    </source>
</evidence>
<dbReference type="InterPro" id="IPR013151">
    <property type="entry name" value="Immunoglobulin_dom"/>
</dbReference>
<dbReference type="InterPro" id="IPR036179">
    <property type="entry name" value="Ig-like_dom_sf"/>
</dbReference>
<evidence type="ECO:0000256" key="6">
    <source>
        <dbReference type="ARBA" id="ARBA00023136"/>
    </source>
</evidence>
<dbReference type="GeneTree" id="ENSGT00940000163670"/>
<organism evidence="15 16">
    <name type="scientific">Seriola dumerili</name>
    <name type="common">Greater amberjack</name>
    <name type="synonym">Caranx dumerili</name>
    <dbReference type="NCBI Taxonomy" id="41447"/>
    <lineage>
        <taxon>Eukaryota</taxon>
        <taxon>Metazoa</taxon>
        <taxon>Chordata</taxon>
        <taxon>Craniata</taxon>
        <taxon>Vertebrata</taxon>
        <taxon>Euteleostomi</taxon>
        <taxon>Actinopterygii</taxon>
        <taxon>Neopterygii</taxon>
        <taxon>Teleostei</taxon>
        <taxon>Neoteleostei</taxon>
        <taxon>Acanthomorphata</taxon>
        <taxon>Carangaria</taxon>
        <taxon>Carangiformes</taxon>
        <taxon>Carangidae</taxon>
        <taxon>Seriola</taxon>
    </lineage>
</organism>
<dbReference type="InterPro" id="IPR051713">
    <property type="entry name" value="T-cell_Activation_Regulation"/>
</dbReference>
<dbReference type="Pfam" id="PF00047">
    <property type="entry name" value="ig"/>
    <property type="match status" value="1"/>
</dbReference>
<evidence type="ECO:0000256" key="3">
    <source>
        <dbReference type="ARBA" id="ARBA00022692"/>
    </source>
</evidence>
<evidence type="ECO:0000256" key="12">
    <source>
        <dbReference type="SAM" id="Phobius"/>
    </source>
</evidence>